<dbReference type="InterPro" id="IPR000490">
    <property type="entry name" value="Glyco_hydro_17"/>
</dbReference>
<comment type="similarity">
    <text evidence="1 4">Belongs to the glycosyl hydrolase 17 family.</text>
</comment>
<dbReference type="InterPro" id="IPR017853">
    <property type="entry name" value="GH"/>
</dbReference>
<dbReference type="Proteomes" id="UP000008021">
    <property type="component" value="Chromosome 3"/>
</dbReference>
<dbReference type="GO" id="GO:0005975">
    <property type="term" value="P:carbohydrate metabolic process"/>
    <property type="evidence" value="ECO:0007669"/>
    <property type="project" value="InterPro"/>
</dbReference>
<dbReference type="Gramene" id="OMERI03G08580.1">
    <property type="protein sequence ID" value="OMERI03G08580.1"/>
    <property type="gene ID" value="OMERI03G08580"/>
</dbReference>
<dbReference type="Gene3D" id="3.20.20.80">
    <property type="entry name" value="Glycosidases"/>
    <property type="match status" value="1"/>
</dbReference>
<dbReference type="HOGENOM" id="CLU_024953_5_0_1"/>
<dbReference type="Pfam" id="PF00332">
    <property type="entry name" value="Glyco_hydro_17"/>
    <property type="match status" value="1"/>
</dbReference>
<evidence type="ECO:0000256" key="3">
    <source>
        <dbReference type="ARBA" id="ARBA00023295"/>
    </source>
</evidence>
<evidence type="ECO:0000256" key="1">
    <source>
        <dbReference type="ARBA" id="ARBA00008773"/>
    </source>
</evidence>
<proteinExistence type="inferred from homology"/>
<dbReference type="eggNOG" id="ENOG502QQY7">
    <property type="taxonomic scope" value="Eukaryota"/>
</dbReference>
<keyword evidence="3" id="KW-0326">Glycosidase</keyword>
<dbReference type="AlphaFoldDB" id="A0A0E0CXG4"/>
<dbReference type="GO" id="GO:0004553">
    <property type="term" value="F:hydrolase activity, hydrolyzing O-glycosyl compounds"/>
    <property type="evidence" value="ECO:0007669"/>
    <property type="project" value="InterPro"/>
</dbReference>
<keyword evidence="6" id="KW-1185">Reference proteome</keyword>
<keyword evidence="2" id="KW-0378">Hydrolase</keyword>
<organism evidence="5">
    <name type="scientific">Oryza meridionalis</name>
    <dbReference type="NCBI Taxonomy" id="40149"/>
    <lineage>
        <taxon>Eukaryota</taxon>
        <taxon>Viridiplantae</taxon>
        <taxon>Streptophyta</taxon>
        <taxon>Embryophyta</taxon>
        <taxon>Tracheophyta</taxon>
        <taxon>Spermatophyta</taxon>
        <taxon>Magnoliopsida</taxon>
        <taxon>Liliopsida</taxon>
        <taxon>Poales</taxon>
        <taxon>Poaceae</taxon>
        <taxon>BOP clade</taxon>
        <taxon>Oryzoideae</taxon>
        <taxon>Oryzeae</taxon>
        <taxon>Oryzinae</taxon>
        <taxon>Oryza</taxon>
    </lineage>
</organism>
<dbReference type="InterPro" id="IPR044965">
    <property type="entry name" value="Glyco_hydro_17_plant"/>
</dbReference>
<name>A0A0E0CXG4_9ORYZ</name>
<accession>A0A0E0CXG4</accession>
<evidence type="ECO:0008006" key="7">
    <source>
        <dbReference type="Google" id="ProtNLM"/>
    </source>
</evidence>
<evidence type="ECO:0000313" key="5">
    <source>
        <dbReference type="EnsemblPlants" id="OMERI03G08580.1"/>
    </source>
</evidence>
<evidence type="ECO:0000256" key="2">
    <source>
        <dbReference type="ARBA" id="ARBA00022801"/>
    </source>
</evidence>
<protein>
    <recommendedName>
        <fullName evidence="7">Glucan endo-1,3-beta-D-glucosidase</fullName>
    </recommendedName>
</protein>
<dbReference type="PANTHER" id="PTHR32227">
    <property type="entry name" value="GLUCAN ENDO-1,3-BETA-GLUCOSIDASE BG1-RELATED-RELATED"/>
    <property type="match status" value="1"/>
</dbReference>
<evidence type="ECO:0000256" key="4">
    <source>
        <dbReference type="RuleBase" id="RU004335"/>
    </source>
</evidence>
<reference evidence="5" key="2">
    <citation type="submission" date="2018-05" db="EMBL/GenBank/DDBJ databases">
        <title>OmerRS3 (Oryza meridionalis Reference Sequence Version 3).</title>
        <authorList>
            <person name="Zhang J."/>
            <person name="Kudrna D."/>
            <person name="Lee S."/>
            <person name="Talag J."/>
            <person name="Welchert J."/>
            <person name="Wing R.A."/>
        </authorList>
    </citation>
    <scope>NUCLEOTIDE SEQUENCE [LARGE SCALE GENOMIC DNA]</scope>
    <source>
        <strain evidence="5">cv. OR44</strain>
    </source>
</reference>
<evidence type="ECO:0000313" key="6">
    <source>
        <dbReference type="Proteomes" id="UP000008021"/>
    </source>
</evidence>
<sequence length="273" mass="28579">MAVLSSSDPPSSGAFHADLAGSLDPVLDFLKQNGAPFMINPYPYFAYASDTRPETLAFCLFQPNPGRVDAGSGLTYTNMFDAQLDAIRAALDAKGYSGVDIVIAETGWPYKGDADEGGATVDNAKAYNGNLVAHLKSQVGTPRTPGKSVDTYLFALYDEDLKGGPESERSFGLYRTDLTANYDIGLAAAPGTAAPATVTPVTVQNTPQPSRGMTPMGFCVTAAGVPGTTQGQQVPQTSSCYLPAGAVSRRADAAVGRLVWIGVLLCLVTLVRK</sequence>
<dbReference type="EnsemblPlants" id="OMERI03G08580.1">
    <property type="protein sequence ID" value="OMERI03G08580.1"/>
    <property type="gene ID" value="OMERI03G08580"/>
</dbReference>
<reference evidence="5" key="1">
    <citation type="submission" date="2015-04" db="UniProtKB">
        <authorList>
            <consortium name="EnsemblPlants"/>
        </authorList>
    </citation>
    <scope>IDENTIFICATION</scope>
</reference>
<dbReference type="SUPFAM" id="SSF51445">
    <property type="entry name" value="(Trans)glycosidases"/>
    <property type="match status" value="1"/>
</dbReference>